<comment type="caution">
    <text evidence="2">The sequence shown here is derived from an EMBL/GenBank/DDBJ whole genome shotgun (WGS) entry which is preliminary data.</text>
</comment>
<keyword evidence="3" id="KW-1185">Reference proteome</keyword>
<dbReference type="AlphaFoldDB" id="A0A9P6EKD6"/>
<gene>
    <name evidence="2" type="ORF">CPB83DRAFT_762661</name>
</gene>
<dbReference type="Proteomes" id="UP000807306">
    <property type="component" value="Unassembled WGS sequence"/>
</dbReference>
<protein>
    <recommendedName>
        <fullName evidence="1">SMODS and SLOG-associating 2TM effector domain-containing protein</fullName>
    </recommendedName>
</protein>
<dbReference type="NCBIfam" id="NF033635">
    <property type="entry name" value="SLATT_fungal"/>
    <property type="match status" value="1"/>
</dbReference>
<reference evidence="2" key="1">
    <citation type="submission" date="2020-11" db="EMBL/GenBank/DDBJ databases">
        <authorList>
            <consortium name="DOE Joint Genome Institute"/>
            <person name="Ahrendt S."/>
            <person name="Riley R."/>
            <person name="Andreopoulos W."/>
            <person name="Labutti K."/>
            <person name="Pangilinan J."/>
            <person name="Ruiz-Duenas F.J."/>
            <person name="Barrasa J.M."/>
            <person name="Sanchez-Garcia M."/>
            <person name="Camarero S."/>
            <person name="Miyauchi S."/>
            <person name="Serrano A."/>
            <person name="Linde D."/>
            <person name="Babiker R."/>
            <person name="Drula E."/>
            <person name="Ayuso-Fernandez I."/>
            <person name="Pacheco R."/>
            <person name="Padilla G."/>
            <person name="Ferreira P."/>
            <person name="Barriuso J."/>
            <person name="Kellner H."/>
            <person name="Castanera R."/>
            <person name="Alfaro M."/>
            <person name="Ramirez L."/>
            <person name="Pisabarro A.G."/>
            <person name="Kuo A."/>
            <person name="Tritt A."/>
            <person name="Lipzen A."/>
            <person name="He G."/>
            <person name="Yan M."/>
            <person name="Ng V."/>
            <person name="Cullen D."/>
            <person name="Martin F."/>
            <person name="Rosso M.-N."/>
            <person name="Henrissat B."/>
            <person name="Hibbett D."/>
            <person name="Martinez A.T."/>
            <person name="Grigoriev I.V."/>
        </authorList>
    </citation>
    <scope>NUCLEOTIDE SEQUENCE</scope>
    <source>
        <strain evidence="2">CBS 506.95</strain>
    </source>
</reference>
<accession>A0A9P6EKD6</accession>
<evidence type="ECO:0000259" key="1">
    <source>
        <dbReference type="Pfam" id="PF18142"/>
    </source>
</evidence>
<name>A0A9P6EKD6_9AGAR</name>
<evidence type="ECO:0000313" key="2">
    <source>
        <dbReference type="EMBL" id="KAF9530662.1"/>
    </source>
</evidence>
<dbReference type="OrthoDB" id="3245801at2759"/>
<dbReference type="EMBL" id="MU157838">
    <property type="protein sequence ID" value="KAF9530662.1"/>
    <property type="molecule type" value="Genomic_DNA"/>
</dbReference>
<dbReference type="InterPro" id="IPR041622">
    <property type="entry name" value="SLATT_fungi"/>
</dbReference>
<evidence type="ECO:0000313" key="3">
    <source>
        <dbReference type="Proteomes" id="UP000807306"/>
    </source>
</evidence>
<organism evidence="2 3">
    <name type="scientific">Crepidotus variabilis</name>
    <dbReference type="NCBI Taxonomy" id="179855"/>
    <lineage>
        <taxon>Eukaryota</taxon>
        <taxon>Fungi</taxon>
        <taxon>Dikarya</taxon>
        <taxon>Basidiomycota</taxon>
        <taxon>Agaricomycotina</taxon>
        <taxon>Agaricomycetes</taxon>
        <taxon>Agaricomycetidae</taxon>
        <taxon>Agaricales</taxon>
        <taxon>Agaricineae</taxon>
        <taxon>Crepidotaceae</taxon>
        <taxon>Crepidotus</taxon>
    </lineage>
</organism>
<sequence>MTAILGGIATLVASYIARVRGSNEPEKSLMRAKDLDQFIREAELFNMDYGHLGSTPEEKEKYDESLTGFRIRLEEILGHGEG</sequence>
<feature type="domain" description="SMODS and SLOG-associating 2TM effector" evidence="1">
    <location>
        <begin position="1"/>
        <end position="77"/>
    </location>
</feature>
<proteinExistence type="predicted"/>
<dbReference type="Pfam" id="PF18142">
    <property type="entry name" value="SLATT_fungal"/>
    <property type="match status" value="1"/>
</dbReference>